<dbReference type="STRING" id="33960.TY91_01975"/>
<dbReference type="Pfam" id="PF01883">
    <property type="entry name" value="FeS_assembly_P"/>
    <property type="match status" value="1"/>
</dbReference>
<dbReference type="AlphaFoldDB" id="A0A0R2BE45"/>
<gene>
    <name evidence="2" type="ORF">FC82_GL002994</name>
</gene>
<name>A0A0R2BE45_SECCO</name>
<sequence length="138" mass="15301">MIKAVYFTKMNWKFHLYQFIGGHSPEGMKMMAEQLKEPTKLENDVMDALSEVLDPELGIDMVNLGLIYGVTVTDGACQITMTLTTMGCPIGDILNDAITKAAESVVGITSCKIDLVWEPVWDLSRMSRYAKVALGIHE</sequence>
<dbReference type="Proteomes" id="UP000051845">
    <property type="component" value="Unassembled WGS sequence"/>
</dbReference>
<dbReference type="InterPro" id="IPR002744">
    <property type="entry name" value="MIP18-like"/>
</dbReference>
<dbReference type="PANTHER" id="PTHR42831:SF1">
    <property type="entry name" value="FE-S PROTEIN MATURATION AUXILIARY FACTOR YITW"/>
    <property type="match status" value="1"/>
</dbReference>
<organism evidence="2 3">
    <name type="scientific">Secundilactobacillus collinoides DSM 20515 = JCM 1123</name>
    <dbReference type="NCBI Taxonomy" id="1423733"/>
    <lineage>
        <taxon>Bacteria</taxon>
        <taxon>Bacillati</taxon>
        <taxon>Bacillota</taxon>
        <taxon>Bacilli</taxon>
        <taxon>Lactobacillales</taxon>
        <taxon>Lactobacillaceae</taxon>
        <taxon>Secundilactobacillus</taxon>
    </lineage>
</organism>
<dbReference type="Gene3D" id="3.30.300.130">
    <property type="entry name" value="Fe-S cluster assembly (FSCA)"/>
    <property type="match status" value="1"/>
</dbReference>
<evidence type="ECO:0000313" key="3">
    <source>
        <dbReference type="Proteomes" id="UP000051845"/>
    </source>
</evidence>
<evidence type="ECO:0000313" key="2">
    <source>
        <dbReference type="EMBL" id="KRM77630.1"/>
    </source>
</evidence>
<evidence type="ECO:0000259" key="1">
    <source>
        <dbReference type="Pfam" id="PF01883"/>
    </source>
</evidence>
<feature type="domain" description="MIP18 family-like" evidence="1">
    <location>
        <begin position="43"/>
        <end position="113"/>
    </location>
</feature>
<proteinExistence type="predicted"/>
<reference evidence="2 3" key="1">
    <citation type="journal article" date="2015" name="Genome Announc.">
        <title>Expanding the biotechnology potential of lactobacilli through comparative genomics of 213 strains and associated genera.</title>
        <authorList>
            <person name="Sun Z."/>
            <person name="Harris H.M."/>
            <person name="McCann A."/>
            <person name="Guo C."/>
            <person name="Argimon S."/>
            <person name="Zhang W."/>
            <person name="Yang X."/>
            <person name="Jeffery I.B."/>
            <person name="Cooney J.C."/>
            <person name="Kagawa T.F."/>
            <person name="Liu W."/>
            <person name="Song Y."/>
            <person name="Salvetti E."/>
            <person name="Wrobel A."/>
            <person name="Rasinkangas P."/>
            <person name="Parkhill J."/>
            <person name="Rea M.C."/>
            <person name="O'Sullivan O."/>
            <person name="Ritari J."/>
            <person name="Douillard F.P."/>
            <person name="Paul Ross R."/>
            <person name="Yang R."/>
            <person name="Briner A.E."/>
            <person name="Felis G.E."/>
            <person name="de Vos W.M."/>
            <person name="Barrangou R."/>
            <person name="Klaenhammer T.R."/>
            <person name="Caufield P.W."/>
            <person name="Cui Y."/>
            <person name="Zhang H."/>
            <person name="O'Toole P.W."/>
        </authorList>
    </citation>
    <scope>NUCLEOTIDE SEQUENCE [LARGE SCALE GENOMIC DNA]</scope>
    <source>
        <strain evidence="2 3">DSM 20515</strain>
    </source>
</reference>
<dbReference type="SUPFAM" id="SSF117916">
    <property type="entry name" value="Fe-S cluster assembly (FSCA) domain-like"/>
    <property type="match status" value="1"/>
</dbReference>
<comment type="caution">
    <text evidence="2">The sequence shown here is derived from an EMBL/GenBank/DDBJ whole genome shotgun (WGS) entry which is preliminary data.</text>
</comment>
<dbReference type="PATRIC" id="fig|1423733.4.peg.3119"/>
<dbReference type="InterPro" id="IPR052339">
    <property type="entry name" value="Fe-S_Maturation_MIP18"/>
</dbReference>
<protein>
    <recommendedName>
        <fullName evidence="1">MIP18 family-like domain-containing protein</fullName>
    </recommendedName>
</protein>
<dbReference type="InterPro" id="IPR034904">
    <property type="entry name" value="FSCA_dom_sf"/>
</dbReference>
<dbReference type="PANTHER" id="PTHR42831">
    <property type="entry name" value="FE-S PROTEIN MATURATION AUXILIARY FACTOR YITW"/>
    <property type="match status" value="1"/>
</dbReference>
<dbReference type="EMBL" id="AYYR01000009">
    <property type="protein sequence ID" value="KRM77630.1"/>
    <property type="molecule type" value="Genomic_DNA"/>
</dbReference>
<accession>A0A0R2BE45</accession>